<feature type="transmembrane region" description="Helical" evidence="1">
    <location>
        <begin position="12"/>
        <end position="32"/>
    </location>
</feature>
<evidence type="ECO:0000256" key="1">
    <source>
        <dbReference type="SAM" id="Phobius"/>
    </source>
</evidence>
<evidence type="ECO:0000313" key="2">
    <source>
        <dbReference type="EMBL" id="EDQ90736.1"/>
    </source>
</evidence>
<dbReference type="RefSeq" id="XP_001744787.1">
    <property type="nucleotide sequence ID" value="XM_001744735.1"/>
</dbReference>
<dbReference type="InParanoid" id="A9UWB2"/>
<sequence>MTSVEAVAMACWSWLPQVAASYVGYLMALALLGPRLGFQRALLFMNWLRPPWQDLRVARFITPTPQQAEPDEDVTIETPDGLALAAWFLHAPGGPNRPYILFLHGNAVRACPGRERLFLGTHETCSRKHVRRFTVQDSRRPLTGNDANPRAIEASPIVFEPSKCCGATLMPMFSPSTIVVRWKATPLDHPDAGRLSQLNSFAGRVCHSHDCCMDQRYSGLT</sequence>
<keyword evidence="1" id="KW-1133">Transmembrane helix</keyword>
<keyword evidence="3" id="KW-1185">Reference proteome</keyword>
<dbReference type="SUPFAM" id="SSF53474">
    <property type="entry name" value="alpha/beta-Hydrolases"/>
    <property type="match status" value="1"/>
</dbReference>
<dbReference type="Proteomes" id="UP000001357">
    <property type="component" value="Unassembled WGS sequence"/>
</dbReference>
<protein>
    <submittedName>
        <fullName evidence="2">Uncharacterized protein</fullName>
    </submittedName>
</protein>
<proteinExistence type="predicted"/>
<evidence type="ECO:0000313" key="3">
    <source>
        <dbReference type="Proteomes" id="UP000001357"/>
    </source>
</evidence>
<name>A9UWB2_MONBE</name>
<dbReference type="InterPro" id="IPR029058">
    <property type="entry name" value="AB_hydrolase_fold"/>
</dbReference>
<dbReference type="EMBL" id="CH991547">
    <property type="protein sequence ID" value="EDQ90736.1"/>
    <property type="molecule type" value="Genomic_DNA"/>
</dbReference>
<keyword evidence="1" id="KW-0812">Transmembrane</keyword>
<accession>A9UWB2</accession>
<dbReference type="KEGG" id="mbr:MONBRDRAFT_7220"/>
<gene>
    <name evidence="2" type="ORF">MONBRDRAFT_7220</name>
</gene>
<keyword evidence="1" id="KW-0472">Membrane</keyword>
<organism evidence="2 3">
    <name type="scientific">Monosiga brevicollis</name>
    <name type="common">Choanoflagellate</name>
    <dbReference type="NCBI Taxonomy" id="81824"/>
    <lineage>
        <taxon>Eukaryota</taxon>
        <taxon>Choanoflagellata</taxon>
        <taxon>Craspedida</taxon>
        <taxon>Salpingoecidae</taxon>
        <taxon>Monosiga</taxon>
    </lineage>
</organism>
<dbReference type="AlphaFoldDB" id="A9UWB2"/>
<dbReference type="GeneID" id="5889918"/>
<reference evidence="2 3" key="1">
    <citation type="journal article" date="2008" name="Nature">
        <title>The genome of the choanoflagellate Monosiga brevicollis and the origin of metazoans.</title>
        <authorList>
            <consortium name="JGI Sequencing"/>
            <person name="King N."/>
            <person name="Westbrook M.J."/>
            <person name="Young S.L."/>
            <person name="Kuo A."/>
            <person name="Abedin M."/>
            <person name="Chapman J."/>
            <person name="Fairclough S."/>
            <person name="Hellsten U."/>
            <person name="Isogai Y."/>
            <person name="Letunic I."/>
            <person name="Marr M."/>
            <person name="Pincus D."/>
            <person name="Putnam N."/>
            <person name="Rokas A."/>
            <person name="Wright K.J."/>
            <person name="Zuzow R."/>
            <person name="Dirks W."/>
            <person name="Good M."/>
            <person name="Goodstein D."/>
            <person name="Lemons D."/>
            <person name="Li W."/>
            <person name="Lyons J.B."/>
            <person name="Morris A."/>
            <person name="Nichols S."/>
            <person name="Richter D.J."/>
            <person name="Salamov A."/>
            <person name="Bork P."/>
            <person name="Lim W.A."/>
            <person name="Manning G."/>
            <person name="Miller W.T."/>
            <person name="McGinnis W."/>
            <person name="Shapiro H."/>
            <person name="Tjian R."/>
            <person name="Grigoriev I.V."/>
            <person name="Rokhsar D."/>
        </authorList>
    </citation>
    <scope>NUCLEOTIDE SEQUENCE [LARGE SCALE GENOMIC DNA]</scope>
    <source>
        <strain evidence="3">MX1 / ATCC 50154</strain>
    </source>
</reference>